<proteinExistence type="predicted"/>
<feature type="signal peptide" evidence="1">
    <location>
        <begin position="1"/>
        <end position="21"/>
    </location>
</feature>
<dbReference type="Proteomes" id="UP000614811">
    <property type="component" value="Unassembled WGS sequence"/>
</dbReference>
<sequence>MSRTRCSSLLSVILLVSACSIDEPPDNSTEYPESAPVEHEAIDPAFTSQLEQSLRQSTLSVSSAQDTEHDAMINSDFETRSEQHRVDFIDEVLAESATESEQDAASLAEKFEKLKSIEHAPLDGNADLN</sequence>
<keyword evidence="1" id="KW-0732">Signal</keyword>
<reference evidence="2" key="1">
    <citation type="journal article" date="2014" name="Int. J. Syst. Evol. Microbiol.">
        <title>Complete genome sequence of Corynebacterium casei LMG S-19264T (=DSM 44701T), isolated from a smear-ripened cheese.</title>
        <authorList>
            <consortium name="US DOE Joint Genome Institute (JGI-PGF)"/>
            <person name="Walter F."/>
            <person name="Albersmeier A."/>
            <person name="Kalinowski J."/>
            <person name="Ruckert C."/>
        </authorList>
    </citation>
    <scope>NUCLEOTIDE SEQUENCE</scope>
    <source>
        <strain evidence="2">KCTC 12711</strain>
    </source>
</reference>
<dbReference type="EMBL" id="BMXA01000001">
    <property type="protein sequence ID" value="GGZ99734.1"/>
    <property type="molecule type" value="Genomic_DNA"/>
</dbReference>
<feature type="chain" id="PRO_5037846768" evidence="1">
    <location>
        <begin position="22"/>
        <end position="129"/>
    </location>
</feature>
<evidence type="ECO:0000256" key="1">
    <source>
        <dbReference type="SAM" id="SignalP"/>
    </source>
</evidence>
<evidence type="ECO:0000313" key="2">
    <source>
        <dbReference type="EMBL" id="GGZ99734.1"/>
    </source>
</evidence>
<gene>
    <name evidence="2" type="ORF">GCM10008090_05480</name>
</gene>
<evidence type="ECO:0000313" key="3">
    <source>
        <dbReference type="Proteomes" id="UP000614811"/>
    </source>
</evidence>
<organism evidence="2 3">
    <name type="scientific">Arenicella chitinivorans</name>
    <dbReference type="NCBI Taxonomy" id="1329800"/>
    <lineage>
        <taxon>Bacteria</taxon>
        <taxon>Pseudomonadati</taxon>
        <taxon>Pseudomonadota</taxon>
        <taxon>Gammaproteobacteria</taxon>
        <taxon>Arenicellales</taxon>
        <taxon>Arenicellaceae</taxon>
        <taxon>Arenicella</taxon>
    </lineage>
</organism>
<reference evidence="2" key="2">
    <citation type="submission" date="2020-09" db="EMBL/GenBank/DDBJ databases">
        <authorList>
            <person name="Sun Q."/>
            <person name="Kim S."/>
        </authorList>
    </citation>
    <scope>NUCLEOTIDE SEQUENCE</scope>
    <source>
        <strain evidence="2">KCTC 12711</strain>
    </source>
</reference>
<dbReference type="PROSITE" id="PS51257">
    <property type="entry name" value="PROKAR_LIPOPROTEIN"/>
    <property type="match status" value="1"/>
</dbReference>
<protein>
    <submittedName>
        <fullName evidence="2">Uncharacterized protein</fullName>
    </submittedName>
</protein>
<accession>A0A918VIW5</accession>
<dbReference type="RefSeq" id="WP_189398463.1">
    <property type="nucleotide sequence ID" value="NZ_BMXA01000001.1"/>
</dbReference>
<comment type="caution">
    <text evidence="2">The sequence shown here is derived from an EMBL/GenBank/DDBJ whole genome shotgun (WGS) entry which is preliminary data.</text>
</comment>
<dbReference type="AlphaFoldDB" id="A0A918VIW5"/>
<keyword evidence="3" id="KW-1185">Reference proteome</keyword>
<name>A0A918VIW5_9GAMM</name>